<proteinExistence type="predicted"/>
<reference evidence="1" key="1">
    <citation type="journal article" date="2022" name="Int. J. Mol. Sci.">
        <title>Draft Genome of Tanacetum Coccineum: Genomic Comparison of Closely Related Tanacetum-Family Plants.</title>
        <authorList>
            <person name="Yamashiro T."/>
            <person name="Shiraishi A."/>
            <person name="Nakayama K."/>
            <person name="Satake H."/>
        </authorList>
    </citation>
    <scope>NUCLEOTIDE SEQUENCE</scope>
</reference>
<reference evidence="1" key="2">
    <citation type="submission" date="2022-01" db="EMBL/GenBank/DDBJ databases">
        <authorList>
            <person name="Yamashiro T."/>
            <person name="Shiraishi A."/>
            <person name="Satake H."/>
            <person name="Nakayama K."/>
        </authorList>
    </citation>
    <scope>NUCLEOTIDE SEQUENCE</scope>
</reference>
<dbReference type="Proteomes" id="UP001151760">
    <property type="component" value="Unassembled WGS sequence"/>
</dbReference>
<organism evidence="1 2">
    <name type="scientific">Tanacetum coccineum</name>
    <dbReference type="NCBI Taxonomy" id="301880"/>
    <lineage>
        <taxon>Eukaryota</taxon>
        <taxon>Viridiplantae</taxon>
        <taxon>Streptophyta</taxon>
        <taxon>Embryophyta</taxon>
        <taxon>Tracheophyta</taxon>
        <taxon>Spermatophyta</taxon>
        <taxon>Magnoliopsida</taxon>
        <taxon>eudicotyledons</taxon>
        <taxon>Gunneridae</taxon>
        <taxon>Pentapetalae</taxon>
        <taxon>asterids</taxon>
        <taxon>campanulids</taxon>
        <taxon>Asterales</taxon>
        <taxon>Asteraceae</taxon>
        <taxon>Asteroideae</taxon>
        <taxon>Anthemideae</taxon>
        <taxon>Anthemidinae</taxon>
        <taxon>Tanacetum</taxon>
    </lineage>
</organism>
<keyword evidence="2" id="KW-1185">Reference proteome</keyword>
<accession>A0ABQ5BYL6</accession>
<comment type="caution">
    <text evidence="1">The sequence shown here is derived from an EMBL/GenBank/DDBJ whole genome shotgun (WGS) entry which is preliminary data.</text>
</comment>
<evidence type="ECO:0000313" key="2">
    <source>
        <dbReference type="Proteomes" id="UP001151760"/>
    </source>
</evidence>
<name>A0ABQ5BYL6_9ASTR</name>
<evidence type="ECO:0000313" key="1">
    <source>
        <dbReference type="EMBL" id="GJT19841.1"/>
    </source>
</evidence>
<dbReference type="EMBL" id="BQNB010013751">
    <property type="protein sequence ID" value="GJT19841.1"/>
    <property type="molecule type" value="Genomic_DNA"/>
</dbReference>
<protein>
    <submittedName>
        <fullName evidence="1">Uncharacterized protein</fullName>
    </submittedName>
</protein>
<sequence>MFEVSKILEDDSVELVSRGANGFVNVSLLNTATSLFHSTFVEFIVEFVASMFDEVLGEGASLSMEVEEEEAPAVSEVELQRKWGSGMPSWMSTKNIKILELWFAISEQFIWSLIVTGMDKGAVLSIHAVATASTHKNNRDLEKISMVLAASTNVRLRLSTTPFCYGVHAVDV</sequence>
<gene>
    <name evidence="1" type="ORF">Tco_0878547</name>
</gene>